<protein>
    <submittedName>
        <fullName evidence="1">Uncharacterized protein</fullName>
    </submittedName>
</protein>
<dbReference type="Proteomes" id="UP000184130">
    <property type="component" value="Unassembled WGS sequence"/>
</dbReference>
<organism evidence="1 2">
    <name type="scientific">Xylanibacter ruminicola</name>
    <name type="common">Prevotella ruminicola</name>
    <dbReference type="NCBI Taxonomy" id="839"/>
    <lineage>
        <taxon>Bacteria</taxon>
        <taxon>Pseudomonadati</taxon>
        <taxon>Bacteroidota</taxon>
        <taxon>Bacteroidia</taxon>
        <taxon>Bacteroidales</taxon>
        <taxon>Prevotellaceae</taxon>
        <taxon>Xylanibacter</taxon>
    </lineage>
</organism>
<accession>A0A1M6U4H4</accession>
<sequence length="30" mass="3435">MFGISGTIMAQSTVTRWYSVCALNFNEDEY</sequence>
<proteinExistence type="predicted"/>
<evidence type="ECO:0000313" key="1">
    <source>
        <dbReference type="EMBL" id="SHK64053.1"/>
    </source>
</evidence>
<dbReference type="EMBL" id="FRBD01000008">
    <property type="protein sequence ID" value="SHK64053.1"/>
    <property type="molecule type" value="Genomic_DNA"/>
</dbReference>
<dbReference type="AlphaFoldDB" id="A0A1M6U4H4"/>
<reference evidence="1 2" key="1">
    <citation type="submission" date="2016-11" db="EMBL/GenBank/DDBJ databases">
        <authorList>
            <person name="Jaros S."/>
            <person name="Januszkiewicz K."/>
            <person name="Wedrychowicz H."/>
        </authorList>
    </citation>
    <scope>NUCLEOTIDE SEQUENCE [LARGE SCALE GENOMIC DNA]</scope>
    <source>
        <strain evidence="1 2">KHT3</strain>
    </source>
</reference>
<gene>
    <name evidence="1" type="ORF">SAMN05216463_10811</name>
</gene>
<name>A0A1M6U4H4_XYLRU</name>
<evidence type="ECO:0000313" key="2">
    <source>
        <dbReference type="Proteomes" id="UP000184130"/>
    </source>
</evidence>